<dbReference type="EMBL" id="JAVRJZ010000021">
    <property type="protein sequence ID" value="KAK2704449.1"/>
    <property type="molecule type" value="Genomic_DNA"/>
</dbReference>
<gene>
    <name evidence="2" type="ORF">QYM36_016748</name>
</gene>
<evidence type="ECO:0000313" key="2">
    <source>
        <dbReference type="EMBL" id="KAK2704449.1"/>
    </source>
</evidence>
<proteinExistence type="predicted"/>
<comment type="caution">
    <text evidence="2">The sequence shown here is derived from an EMBL/GenBank/DDBJ whole genome shotgun (WGS) entry which is preliminary data.</text>
</comment>
<accession>A0AA88H6L4</accession>
<organism evidence="2 3">
    <name type="scientific">Artemia franciscana</name>
    <name type="common">Brine shrimp</name>
    <name type="synonym">Artemia sanfranciscana</name>
    <dbReference type="NCBI Taxonomy" id="6661"/>
    <lineage>
        <taxon>Eukaryota</taxon>
        <taxon>Metazoa</taxon>
        <taxon>Ecdysozoa</taxon>
        <taxon>Arthropoda</taxon>
        <taxon>Crustacea</taxon>
        <taxon>Branchiopoda</taxon>
        <taxon>Anostraca</taxon>
        <taxon>Artemiidae</taxon>
        <taxon>Artemia</taxon>
    </lineage>
</organism>
<feature type="non-terminal residue" evidence="2">
    <location>
        <position position="1"/>
    </location>
</feature>
<name>A0AA88H6L4_ARTSF</name>
<keyword evidence="1" id="KW-0812">Transmembrane</keyword>
<dbReference type="Proteomes" id="UP001187531">
    <property type="component" value="Unassembled WGS sequence"/>
</dbReference>
<sequence>IENTGYSPNQFHFWSKTIEDDRKAVSNHAILRRQNIMDNKGYSGSCDGLSATQKKDCVKEVQVEKKYESEPYNRYLCGIGGFYPNCLQRYATRKVYVLIYSLLGLVQAMYFAYFVAVSTTIERQFKLRSQIT</sequence>
<dbReference type="InterPro" id="IPR004156">
    <property type="entry name" value="OATP"/>
</dbReference>
<dbReference type="GO" id="GO:0016020">
    <property type="term" value="C:membrane"/>
    <property type="evidence" value="ECO:0007669"/>
    <property type="project" value="InterPro"/>
</dbReference>
<dbReference type="AlphaFoldDB" id="A0AA88H6L4"/>
<keyword evidence="1" id="KW-0472">Membrane</keyword>
<feature type="transmembrane region" description="Helical" evidence="1">
    <location>
        <begin position="95"/>
        <end position="116"/>
    </location>
</feature>
<evidence type="ECO:0000256" key="1">
    <source>
        <dbReference type="SAM" id="Phobius"/>
    </source>
</evidence>
<reference evidence="2" key="1">
    <citation type="submission" date="2023-07" db="EMBL/GenBank/DDBJ databases">
        <title>Chromosome-level genome assembly of Artemia franciscana.</title>
        <authorList>
            <person name="Jo E."/>
        </authorList>
    </citation>
    <scope>NUCLEOTIDE SEQUENCE</scope>
    <source>
        <tissue evidence="2">Whole body</tissue>
    </source>
</reference>
<keyword evidence="3" id="KW-1185">Reference proteome</keyword>
<feature type="non-terminal residue" evidence="2">
    <location>
        <position position="132"/>
    </location>
</feature>
<dbReference type="Pfam" id="PF03137">
    <property type="entry name" value="OATP"/>
    <property type="match status" value="1"/>
</dbReference>
<keyword evidence="1" id="KW-1133">Transmembrane helix</keyword>
<evidence type="ECO:0000313" key="3">
    <source>
        <dbReference type="Proteomes" id="UP001187531"/>
    </source>
</evidence>
<dbReference type="GO" id="GO:0055085">
    <property type="term" value="P:transmembrane transport"/>
    <property type="evidence" value="ECO:0007669"/>
    <property type="project" value="InterPro"/>
</dbReference>
<protein>
    <submittedName>
        <fullName evidence="2">Uncharacterized protein</fullName>
    </submittedName>
</protein>